<dbReference type="Proteomes" id="UP001274896">
    <property type="component" value="Unassembled WGS sequence"/>
</dbReference>
<dbReference type="InterPro" id="IPR000867">
    <property type="entry name" value="IGFBP-like"/>
</dbReference>
<comment type="subcellular location">
    <subcellularLocation>
        <location evidence="1">Secreted</location>
    </subcellularLocation>
</comment>
<dbReference type="PANTHER" id="PTHR14186:SF20">
    <property type="entry name" value="CYSTEINE-RICH MOTOR NEURON 1 PROTEIN-LIKE"/>
    <property type="match status" value="1"/>
</dbReference>
<evidence type="ECO:0000256" key="5">
    <source>
        <dbReference type="SAM" id="SignalP"/>
    </source>
</evidence>
<comment type="caution">
    <text evidence="7">The sequence shown here is derived from an EMBL/GenBank/DDBJ whole genome shotgun (WGS) entry which is preliminary data.</text>
</comment>
<dbReference type="PROSITE" id="PS51323">
    <property type="entry name" value="IGFBP_N_2"/>
    <property type="match status" value="1"/>
</dbReference>
<dbReference type="InterPro" id="IPR011390">
    <property type="entry name" value="IGFBP_rP_mac25"/>
</dbReference>
<dbReference type="AlphaFoldDB" id="A0AAE0PVT6"/>
<feature type="chain" id="PRO_5042198789" description="IGFBP N-terminal domain-containing protein" evidence="5">
    <location>
        <begin position="22"/>
        <end position="106"/>
    </location>
</feature>
<organism evidence="7 8">
    <name type="scientific">Hemibagrus guttatus</name>
    <dbReference type="NCBI Taxonomy" id="175788"/>
    <lineage>
        <taxon>Eukaryota</taxon>
        <taxon>Metazoa</taxon>
        <taxon>Chordata</taxon>
        <taxon>Craniata</taxon>
        <taxon>Vertebrata</taxon>
        <taxon>Euteleostomi</taxon>
        <taxon>Actinopterygii</taxon>
        <taxon>Neopterygii</taxon>
        <taxon>Teleostei</taxon>
        <taxon>Ostariophysi</taxon>
        <taxon>Siluriformes</taxon>
        <taxon>Bagridae</taxon>
        <taxon>Hemibagrus</taxon>
    </lineage>
</organism>
<proteinExistence type="predicted"/>
<dbReference type="GO" id="GO:0005576">
    <property type="term" value="C:extracellular region"/>
    <property type="evidence" value="ECO:0007669"/>
    <property type="project" value="UniProtKB-SubCell"/>
</dbReference>
<evidence type="ECO:0000313" key="8">
    <source>
        <dbReference type="Proteomes" id="UP001274896"/>
    </source>
</evidence>
<feature type="domain" description="IGFBP N-terminal" evidence="6">
    <location>
        <begin position="20"/>
        <end position="94"/>
    </location>
</feature>
<feature type="signal peptide" evidence="5">
    <location>
        <begin position="1"/>
        <end position="21"/>
    </location>
</feature>
<keyword evidence="4" id="KW-1015">Disulfide bond</keyword>
<name>A0AAE0PVT6_9TELE</name>
<dbReference type="GO" id="GO:0005520">
    <property type="term" value="F:insulin-like growth factor binding"/>
    <property type="evidence" value="ECO:0007669"/>
    <property type="project" value="InterPro"/>
</dbReference>
<dbReference type="SUPFAM" id="SSF57184">
    <property type="entry name" value="Growth factor receptor domain"/>
    <property type="match status" value="1"/>
</dbReference>
<dbReference type="SMART" id="SM00121">
    <property type="entry name" value="IB"/>
    <property type="match status" value="1"/>
</dbReference>
<keyword evidence="8" id="KW-1185">Reference proteome</keyword>
<protein>
    <recommendedName>
        <fullName evidence="6">IGFBP N-terminal domain-containing protein</fullName>
    </recommendedName>
</protein>
<sequence length="106" mass="11292">MLAADPLSPLLAILLVKDGQAMSCIPCYMRKCSGDLNCPGGKVLDACGCCMSCALVKDELCGGPYDLLGVCDTDLECVKEKPVTFNSMGVCKEASVTCTYRYPTHQ</sequence>
<accession>A0AAE0PVT6</accession>
<reference evidence="7" key="1">
    <citation type="submission" date="2023-06" db="EMBL/GenBank/DDBJ databases">
        <title>Male Hemibagrus guttatus genome.</title>
        <authorList>
            <person name="Bian C."/>
        </authorList>
    </citation>
    <scope>NUCLEOTIDE SEQUENCE</scope>
    <source>
        <strain evidence="7">Male_cb2023</strain>
        <tissue evidence="7">Muscle</tissue>
    </source>
</reference>
<keyword evidence="2" id="KW-0964">Secreted</keyword>
<evidence type="ECO:0000256" key="2">
    <source>
        <dbReference type="ARBA" id="ARBA00022525"/>
    </source>
</evidence>
<evidence type="ECO:0000256" key="1">
    <source>
        <dbReference type="ARBA" id="ARBA00004613"/>
    </source>
</evidence>
<dbReference type="Pfam" id="PF00219">
    <property type="entry name" value="IGFBP"/>
    <property type="match status" value="1"/>
</dbReference>
<evidence type="ECO:0000313" key="7">
    <source>
        <dbReference type="EMBL" id="KAK3508790.1"/>
    </source>
</evidence>
<evidence type="ECO:0000256" key="3">
    <source>
        <dbReference type="ARBA" id="ARBA00022729"/>
    </source>
</evidence>
<keyword evidence="3 5" id="KW-0732">Signal</keyword>
<dbReference type="GO" id="GO:0001558">
    <property type="term" value="P:regulation of cell growth"/>
    <property type="evidence" value="ECO:0007669"/>
    <property type="project" value="InterPro"/>
</dbReference>
<dbReference type="Gene3D" id="4.10.40.20">
    <property type="match status" value="1"/>
</dbReference>
<dbReference type="EMBL" id="JAUCMX010000027">
    <property type="protein sequence ID" value="KAK3508790.1"/>
    <property type="molecule type" value="Genomic_DNA"/>
</dbReference>
<gene>
    <name evidence="7" type="ORF">QTP70_007633</name>
</gene>
<evidence type="ECO:0000259" key="6">
    <source>
        <dbReference type="PROSITE" id="PS51323"/>
    </source>
</evidence>
<dbReference type="GO" id="GO:0009966">
    <property type="term" value="P:regulation of signal transduction"/>
    <property type="evidence" value="ECO:0007669"/>
    <property type="project" value="TreeGrafter"/>
</dbReference>
<evidence type="ECO:0000256" key="4">
    <source>
        <dbReference type="ARBA" id="ARBA00023157"/>
    </source>
</evidence>
<dbReference type="InterPro" id="IPR009030">
    <property type="entry name" value="Growth_fac_rcpt_cys_sf"/>
</dbReference>
<dbReference type="PANTHER" id="PTHR14186">
    <property type="entry name" value="INSULIN-LIKE GROWTH FACTOR BINDING PROTEIN-RELATED"/>
    <property type="match status" value="1"/>
</dbReference>